<dbReference type="STRING" id="210143.A0A1R3FUU5"/>
<evidence type="ECO:0000313" key="10">
    <source>
        <dbReference type="EMBL" id="OMO49633.1"/>
    </source>
</evidence>
<dbReference type="Gene3D" id="3.30.40.10">
    <property type="entry name" value="Zinc/RING finger domain, C3HC4 (zinc finger)"/>
    <property type="match status" value="1"/>
</dbReference>
<dbReference type="InterPro" id="IPR016181">
    <property type="entry name" value="Acyl_CoA_acyltransferase"/>
</dbReference>
<accession>A0A1R3FUU5</accession>
<dbReference type="OMA" id="LRYESHD"/>
<evidence type="ECO:0000259" key="8">
    <source>
        <dbReference type="PROSITE" id="PS50016"/>
    </source>
</evidence>
<evidence type="ECO:0000256" key="3">
    <source>
        <dbReference type="ARBA" id="ARBA00022771"/>
    </source>
</evidence>
<dbReference type="Pfam" id="PF00628">
    <property type="entry name" value="PHD"/>
    <property type="match status" value="1"/>
</dbReference>
<dbReference type="InterPro" id="IPR000182">
    <property type="entry name" value="GNAT_dom"/>
</dbReference>
<comment type="subcellular location">
    <subcellularLocation>
        <location evidence="1">Nucleus</location>
    </subcellularLocation>
</comment>
<dbReference type="Gene3D" id="3.40.630.30">
    <property type="match status" value="1"/>
</dbReference>
<comment type="caution">
    <text evidence="10">The sequence shown here is derived from an EMBL/GenBank/DDBJ whole genome shotgun (WGS) entry which is preliminary data.</text>
</comment>
<dbReference type="InterPro" id="IPR001965">
    <property type="entry name" value="Znf_PHD"/>
</dbReference>
<evidence type="ECO:0000256" key="5">
    <source>
        <dbReference type="ARBA" id="ARBA00023242"/>
    </source>
</evidence>
<dbReference type="Pfam" id="PF23209">
    <property type="entry name" value="IDM1_C"/>
    <property type="match status" value="1"/>
</dbReference>
<feature type="domain" description="N-acetyltransferase" evidence="9">
    <location>
        <begin position="315"/>
        <end position="460"/>
    </location>
</feature>
<dbReference type="InterPro" id="IPR019787">
    <property type="entry name" value="Znf_PHD-finger"/>
</dbReference>
<dbReference type="Gramene" id="OMO49633">
    <property type="protein sequence ID" value="OMO49633"/>
    <property type="gene ID" value="CCACVL1_30892"/>
</dbReference>
<gene>
    <name evidence="10" type="ORF">CCACVL1_30892</name>
</gene>
<feature type="region of interest" description="Disordered" evidence="7">
    <location>
        <begin position="36"/>
        <end position="56"/>
    </location>
</feature>
<protein>
    <recommendedName>
        <fullName evidence="12">N-acetyltransferase domain-containing protein</fullName>
    </recommendedName>
</protein>
<dbReference type="Proteomes" id="UP000188268">
    <property type="component" value="Unassembled WGS sequence"/>
</dbReference>
<proteinExistence type="predicted"/>
<feature type="domain" description="PHD-type" evidence="8">
    <location>
        <begin position="170"/>
        <end position="215"/>
    </location>
</feature>
<dbReference type="InterPro" id="IPR042163">
    <property type="entry name" value="PHF12"/>
</dbReference>
<evidence type="ECO:0000256" key="7">
    <source>
        <dbReference type="SAM" id="MobiDB-lite"/>
    </source>
</evidence>
<evidence type="ECO:0000256" key="2">
    <source>
        <dbReference type="ARBA" id="ARBA00022723"/>
    </source>
</evidence>
<dbReference type="PANTHER" id="PTHR46309:SF12">
    <property type="entry name" value="GB|AAC80581.1"/>
    <property type="match status" value="1"/>
</dbReference>
<keyword evidence="11" id="KW-1185">Reference proteome</keyword>
<evidence type="ECO:0000256" key="1">
    <source>
        <dbReference type="ARBA" id="ARBA00004123"/>
    </source>
</evidence>
<evidence type="ECO:0000313" key="11">
    <source>
        <dbReference type="Proteomes" id="UP000188268"/>
    </source>
</evidence>
<dbReference type="InterPro" id="IPR019786">
    <property type="entry name" value="Zinc_finger_PHD-type_CS"/>
</dbReference>
<dbReference type="InterPro" id="IPR011011">
    <property type="entry name" value="Znf_FYVE_PHD"/>
</dbReference>
<dbReference type="AlphaFoldDB" id="A0A1R3FUU5"/>
<keyword evidence="2" id="KW-0479">Metal-binding</keyword>
<evidence type="ECO:0000259" key="9">
    <source>
        <dbReference type="PROSITE" id="PS51186"/>
    </source>
</evidence>
<feature type="compositionally biased region" description="Basic and acidic residues" evidence="7">
    <location>
        <begin position="37"/>
        <end position="48"/>
    </location>
</feature>
<dbReference type="EMBL" id="AWWV01016428">
    <property type="protein sequence ID" value="OMO49633.1"/>
    <property type="molecule type" value="Genomic_DNA"/>
</dbReference>
<keyword evidence="5" id="KW-0539">Nucleus</keyword>
<dbReference type="PANTHER" id="PTHR46309">
    <property type="entry name" value="PHD FINGER PROTEIN 12"/>
    <property type="match status" value="1"/>
</dbReference>
<reference evidence="10 11" key="1">
    <citation type="submission" date="2013-09" db="EMBL/GenBank/DDBJ databases">
        <title>Corchorus capsularis genome sequencing.</title>
        <authorList>
            <person name="Alam M."/>
            <person name="Haque M.S."/>
            <person name="Islam M.S."/>
            <person name="Emdad E.M."/>
            <person name="Islam M.M."/>
            <person name="Ahmed B."/>
            <person name="Halim A."/>
            <person name="Hossen Q.M.M."/>
            <person name="Hossain M.Z."/>
            <person name="Ahmed R."/>
            <person name="Khan M.M."/>
            <person name="Islam R."/>
            <person name="Rashid M.M."/>
            <person name="Khan S.A."/>
            <person name="Rahman M.S."/>
            <person name="Alam M."/>
        </authorList>
    </citation>
    <scope>NUCLEOTIDE SEQUENCE [LARGE SCALE GENOMIC DNA]</scope>
    <source>
        <strain evidence="11">cv. CVL-1</strain>
        <tissue evidence="10">Whole seedling</tissue>
    </source>
</reference>
<dbReference type="PROSITE" id="PS51186">
    <property type="entry name" value="GNAT"/>
    <property type="match status" value="1"/>
</dbReference>
<dbReference type="GO" id="GO:0005634">
    <property type="term" value="C:nucleus"/>
    <property type="evidence" value="ECO:0007669"/>
    <property type="project" value="UniProtKB-SubCell"/>
</dbReference>
<evidence type="ECO:0000256" key="6">
    <source>
        <dbReference type="PROSITE-ProRule" id="PRU00146"/>
    </source>
</evidence>
<dbReference type="InterPro" id="IPR056511">
    <property type="entry name" value="IDM1_C"/>
</dbReference>
<dbReference type="OrthoDB" id="1903104at2759"/>
<dbReference type="GO" id="GO:0003714">
    <property type="term" value="F:transcription corepressor activity"/>
    <property type="evidence" value="ECO:0007669"/>
    <property type="project" value="InterPro"/>
</dbReference>
<dbReference type="CDD" id="cd04301">
    <property type="entry name" value="NAT_SF"/>
    <property type="match status" value="1"/>
</dbReference>
<sequence>MTASKRRTALLLCQDQHQNPSSIRTGKNVKLLRKLNKKSDPIHADHKKPNNPRKPRTALSLLIDRNVALPMAKIYYRNKAGVSLKKGRITRDGIVCDCCLKTFALTAFETHAGSTNHRPAAFIILDDGSGRSLSDCHKQVDDGSSSLKKKVSKVQINGQYNPSCGSESPDHVCSVCGDGEELIVCQQCPAAFHLKCVGLKEIPKGLWFCPGCCCGVCGNGVEGCCAACRQCDRKFHSICLKMKTKSSDYWKNCQTGNVNWFCSQSCENIFSGLENLLGNPIPISVEKNLSWTLLRSNNGDSDHYDKKKLSAALDVMHECFETSKDFYTGRDVAEDVIFGRESKLKRVDFKGFYTVILEEKGDVATVATVRVHDGKVAELPLAATRFSHRRRGMCRLLVEELEKQLRELRVERLVLPAVPSALETWTKLGFSKMTDEVKSSLLLNYTLLDFQGTIMCQKLLKTTHSPC</sequence>
<dbReference type="GO" id="GO:0016747">
    <property type="term" value="F:acyltransferase activity, transferring groups other than amino-acyl groups"/>
    <property type="evidence" value="ECO:0007669"/>
    <property type="project" value="InterPro"/>
</dbReference>
<dbReference type="SMART" id="SM00249">
    <property type="entry name" value="PHD"/>
    <property type="match status" value="2"/>
</dbReference>
<organism evidence="10 11">
    <name type="scientific">Corchorus capsularis</name>
    <name type="common">Jute</name>
    <dbReference type="NCBI Taxonomy" id="210143"/>
    <lineage>
        <taxon>Eukaryota</taxon>
        <taxon>Viridiplantae</taxon>
        <taxon>Streptophyta</taxon>
        <taxon>Embryophyta</taxon>
        <taxon>Tracheophyta</taxon>
        <taxon>Spermatophyta</taxon>
        <taxon>Magnoliopsida</taxon>
        <taxon>eudicotyledons</taxon>
        <taxon>Gunneridae</taxon>
        <taxon>Pentapetalae</taxon>
        <taxon>rosids</taxon>
        <taxon>malvids</taxon>
        <taxon>Malvales</taxon>
        <taxon>Malvaceae</taxon>
        <taxon>Grewioideae</taxon>
        <taxon>Apeibeae</taxon>
        <taxon>Corchorus</taxon>
    </lineage>
</organism>
<dbReference type="PROSITE" id="PS01359">
    <property type="entry name" value="ZF_PHD_1"/>
    <property type="match status" value="1"/>
</dbReference>
<dbReference type="InterPro" id="IPR032308">
    <property type="entry name" value="TDBD"/>
</dbReference>
<keyword evidence="3 6" id="KW-0863">Zinc-finger</keyword>
<evidence type="ECO:0008006" key="12">
    <source>
        <dbReference type="Google" id="ProtNLM"/>
    </source>
</evidence>
<dbReference type="InterPro" id="IPR013083">
    <property type="entry name" value="Znf_RING/FYVE/PHD"/>
</dbReference>
<name>A0A1R3FUU5_COCAP</name>
<dbReference type="Pfam" id="PF16135">
    <property type="entry name" value="TDBD"/>
    <property type="match status" value="1"/>
</dbReference>
<dbReference type="PROSITE" id="PS50016">
    <property type="entry name" value="ZF_PHD_2"/>
    <property type="match status" value="1"/>
</dbReference>
<dbReference type="GO" id="GO:0008270">
    <property type="term" value="F:zinc ion binding"/>
    <property type="evidence" value="ECO:0007669"/>
    <property type="project" value="UniProtKB-KW"/>
</dbReference>
<dbReference type="SUPFAM" id="SSF57903">
    <property type="entry name" value="FYVE/PHD zinc finger"/>
    <property type="match status" value="1"/>
</dbReference>
<dbReference type="GO" id="GO:0006357">
    <property type="term" value="P:regulation of transcription by RNA polymerase II"/>
    <property type="evidence" value="ECO:0007669"/>
    <property type="project" value="TreeGrafter"/>
</dbReference>
<evidence type="ECO:0000256" key="4">
    <source>
        <dbReference type="ARBA" id="ARBA00022833"/>
    </source>
</evidence>
<keyword evidence="4" id="KW-0862">Zinc</keyword>
<dbReference type="SUPFAM" id="SSF55729">
    <property type="entry name" value="Acyl-CoA N-acyltransferases (Nat)"/>
    <property type="match status" value="1"/>
</dbReference>